<dbReference type="Proteomes" id="UP000019118">
    <property type="component" value="Unassembled WGS sequence"/>
</dbReference>
<reference evidence="3" key="1">
    <citation type="journal article" date="2013" name="Genome Biol.">
        <title>Draft genome of the mountain pine beetle, Dendroctonus ponderosae Hopkins, a major forest pest.</title>
        <authorList>
            <person name="Keeling C.I."/>
            <person name="Yuen M.M."/>
            <person name="Liao N.Y."/>
            <person name="Docking T.R."/>
            <person name="Chan S.K."/>
            <person name="Taylor G.A."/>
            <person name="Palmquist D.L."/>
            <person name="Jackman S.D."/>
            <person name="Nguyen A."/>
            <person name="Li M."/>
            <person name="Henderson H."/>
            <person name="Janes J.K."/>
            <person name="Zhao Y."/>
            <person name="Pandoh P."/>
            <person name="Moore R."/>
            <person name="Sperling F.A."/>
            <person name="Huber D.P."/>
            <person name="Birol I."/>
            <person name="Jones S.J."/>
            <person name="Bohlmann J."/>
        </authorList>
    </citation>
    <scope>NUCLEOTIDE SEQUENCE</scope>
</reference>
<reference evidence="2" key="2">
    <citation type="submission" date="2024-08" db="UniProtKB">
        <authorList>
            <consortium name="EnsemblMetazoa"/>
        </authorList>
    </citation>
    <scope>IDENTIFICATION</scope>
</reference>
<sequence length="1147" mass="128822">MEKIDRKLQSGNSALISQVFSQLVLSAQTKNSAKLEFAYLKSKCLSDSSGLINDIARLTIVELLQRNLLQIDDVLADCVTSVASTNNTVSLVKLIGSILQLQTAASSAPRQFQLSQHPLIKILQEDQRADVQMSIFNEIAHSCHSNPRALQLYEPLYLYCLCSPLSKIELGLLRHKLWTFFIGYDEDNQTIWVLKLACWLQMENKHTELAGSLLDEALQRQLLNPGKYVDYLIFAQILVVEKMVARNADCRLVIKTLLDLLKRVAIGHSNAALLILSKAVLVCSPGYLEELLQLCLVLANHSQCKPQCYLALRSVLLHWLATPNLLTEKAMNVAQTILKLQIGRPKEPSASASPIPHHYMWMTNPDMFLNVHLANISNIPALVAGFQDAPLHFHKTNFTFLCGLLLNRQLRTEHQLNVLSMIVACSSDHQELLPTVLSLLLCKLASADDPRLHFAILKALPAMARLKDNTPKVIATIRAISQQAPDLKDFALRLLYDTWEVDNSAYWALEEAAMQRSAAPKGLEMERQISRAFIFRQLTERRPELYGKDLVASLSQILNECTGLEGAVPTALALEGIQGLCKAEIIDIVTTWKTLSPKFRLDTRVAVIKSLCALIGEIPNLEYAHSFDKLLDEVVAHLWSYVAESEHVEVQNAAFQALSAFSLETISRHIPSAYLADHNDKEAVIVTVCFYWLVGFSGKIWVSFLSEHPCKEAARDFLTKLVAAEVDNYLKFVYQLKAQREPVNYLALPAHSIVRALTEFIKHHFLKVKNWKDPAKDQLFMNCLKVLSTKYSKPLPPLDWSFLLELVHDPALKSHCLSLAAHQAVLSGSARRLVETYIIGITEAPQFESAIQVYRNLIHIANSIQPVVLKPFFQNSLHSLLESAQLELVLTHVSEVLQAKDVQEVNKHTIEEVITELIFVADAHSQSFLSLLGCVEAFSPQALTKIVTATPQKVGQKEFEKILKITCSISKKTASSAPLAWLNHMFALAYHNKIDLLVYVDELKSVLKQRATHEDSPAWLNDRFGEIQVKVADGCDIKETEQLCDILAIAVVFLSGLHVILPSGHINSIKYAFPAALSFLLDQLAWGLYTTQILEWMHYMSSSESISEEYRNIFGWTLAGLRHQEEFSRGSRWTKYLDCRLCTVDAV</sequence>
<dbReference type="InterPro" id="IPR022542">
    <property type="entry name" value="FOCAD/RST1_DUF3730"/>
</dbReference>
<dbReference type="EnsemblMetazoa" id="XM_019911919.1">
    <property type="protein sequence ID" value="XP_019767478.1"/>
    <property type="gene ID" value="LOC109542626"/>
</dbReference>
<dbReference type="InterPro" id="IPR045163">
    <property type="entry name" value="Focadhesin/RST1"/>
</dbReference>
<dbReference type="PANTHER" id="PTHR16212:SF4">
    <property type="entry name" value="FOCADHESIN"/>
    <property type="match status" value="1"/>
</dbReference>
<dbReference type="GO" id="GO:0060147">
    <property type="term" value="P:regulation of post-transcriptional gene silencing"/>
    <property type="evidence" value="ECO:0007669"/>
    <property type="project" value="InterPro"/>
</dbReference>
<organism evidence="2 3">
    <name type="scientific">Dendroctonus ponderosae</name>
    <name type="common">Mountain pine beetle</name>
    <dbReference type="NCBI Taxonomy" id="77166"/>
    <lineage>
        <taxon>Eukaryota</taxon>
        <taxon>Metazoa</taxon>
        <taxon>Ecdysozoa</taxon>
        <taxon>Arthropoda</taxon>
        <taxon>Hexapoda</taxon>
        <taxon>Insecta</taxon>
        <taxon>Pterygota</taxon>
        <taxon>Neoptera</taxon>
        <taxon>Endopterygota</taxon>
        <taxon>Coleoptera</taxon>
        <taxon>Polyphaga</taxon>
        <taxon>Cucujiformia</taxon>
        <taxon>Curculionidae</taxon>
        <taxon>Scolytinae</taxon>
        <taxon>Dendroctonus</taxon>
    </lineage>
</organism>
<feature type="domain" description="DUF3730" evidence="1">
    <location>
        <begin position="437"/>
        <end position="658"/>
    </location>
</feature>
<dbReference type="AlphaFoldDB" id="A0AAR5Q2L0"/>
<name>A0AAR5Q2L0_DENPD</name>
<evidence type="ECO:0000313" key="2">
    <source>
        <dbReference type="EnsemblMetazoa" id="XP_019767478.1"/>
    </source>
</evidence>
<keyword evidence="3" id="KW-1185">Reference proteome</keyword>
<evidence type="ECO:0000313" key="3">
    <source>
        <dbReference type="Proteomes" id="UP000019118"/>
    </source>
</evidence>
<dbReference type="GeneID" id="109542626"/>
<protein>
    <recommendedName>
        <fullName evidence="1">DUF3730 domain-containing protein</fullName>
    </recommendedName>
</protein>
<proteinExistence type="predicted"/>
<dbReference type="PANTHER" id="PTHR16212">
    <property type="entry name" value="FOCADHESIN FAMILY MEMBER"/>
    <property type="match status" value="1"/>
</dbReference>
<evidence type="ECO:0000259" key="1">
    <source>
        <dbReference type="Pfam" id="PF12530"/>
    </source>
</evidence>
<dbReference type="KEGG" id="dpa:109542626"/>
<dbReference type="InterPro" id="IPR016024">
    <property type="entry name" value="ARM-type_fold"/>
</dbReference>
<dbReference type="SUPFAM" id="SSF48371">
    <property type="entry name" value="ARM repeat"/>
    <property type="match status" value="1"/>
</dbReference>
<dbReference type="Pfam" id="PF12530">
    <property type="entry name" value="DUF3730"/>
    <property type="match status" value="1"/>
</dbReference>
<accession>A0AAR5Q2L0</accession>